<accession>A0A254N4T5</accession>
<dbReference type="Pfam" id="PF06964">
    <property type="entry name" value="Alpha-L-AF_C"/>
    <property type="match status" value="1"/>
</dbReference>
<comment type="similarity">
    <text evidence="2">Belongs to the glycosyl hydrolase 51 family.</text>
</comment>
<dbReference type="Gene3D" id="3.20.20.80">
    <property type="entry name" value="Glycosidases"/>
    <property type="match status" value="1"/>
</dbReference>
<keyword evidence="11" id="KW-1185">Reference proteome</keyword>
<dbReference type="SMART" id="SM00813">
    <property type="entry name" value="Alpha-L-AF_C"/>
    <property type="match status" value="1"/>
</dbReference>
<evidence type="ECO:0000259" key="9">
    <source>
        <dbReference type="SMART" id="SM00813"/>
    </source>
</evidence>
<evidence type="ECO:0000256" key="6">
    <source>
        <dbReference type="ARBA" id="ARBA00023277"/>
    </source>
</evidence>
<dbReference type="InterPro" id="IPR013780">
    <property type="entry name" value="Glyco_hydro_b"/>
</dbReference>
<dbReference type="InterPro" id="IPR055235">
    <property type="entry name" value="ASD1_cat"/>
</dbReference>
<sequence>MKKQLLALVATLAVGASALAADPKLVINPDQPGPVIHRNIYGQFAEHLGTGIYEGMWVGPESKIPNVRGWRKDVVSALKDLKVPLVRWPGGCFADEYHWRDGIGPRNKRPIKINTNWGGVPETNAVGTHEFFDLVEQLGAEAYVNGNLGTGSAQEMSEWLEYMTGEGKSTLTDLRRKNGRDKPFRVHYFAVGNESWGCGGNMRPEYYVDLYRQAVTFLKTPEKNRPLFIASGGHDARTDWTEVLAKGLKGVPFDAISHHGYTLPTGKWEKKGSAVGFPEAEWISTLAHTQRVDEWVRKNTAILDQHDPARKVGFYFDEWGSWYDPEPGSNPGFLVQRNTLRDALLAALHFHVFHAHAERVKMSNVAQMVNVLQAMILTSKDQLVLTPTYHAFKLYTPFQDATSLPVRIDDNPVYKVGAVEMPGLSATAARGKDGKLYVGLVNANANQPAELTVQVGSTSPKAARGQLLTAAAMDAQNELGKAPQVLPQAYEAQAAGGRLTLKLPAKSVLVVAIEG</sequence>
<evidence type="ECO:0000256" key="8">
    <source>
        <dbReference type="SAM" id="SignalP"/>
    </source>
</evidence>
<feature type="chain" id="PRO_5012919729" description="non-reducing end alpha-L-arabinofuranosidase" evidence="8">
    <location>
        <begin position="21"/>
        <end position="515"/>
    </location>
</feature>
<dbReference type="InterPro" id="IPR017853">
    <property type="entry name" value="GH"/>
</dbReference>
<evidence type="ECO:0000256" key="1">
    <source>
        <dbReference type="ARBA" id="ARBA00001462"/>
    </source>
</evidence>
<keyword evidence="8" id="KW-0732">Signal</keyword>
<gene>
    <name evidence="10" type="ORF">CDO81_16090</name>
</gene>
<evidence type="ECO:0000256" key="2">
    <source>
        <dbReference type="ARBA" id="ARBA00007186"/>
    </source>
</evidence>
<protein>
    <recommendedName>
        <fullName evidence="4">non-reducing end alpha-L-arabinofuranosidase</fullName>
        <ecNumber evidence="4">3.2.1.55</ecNumber>
    </recommendedName>
</protein>
<proteinExistence type="inferred from homology"/>
<dbReference type="SUPFAM" id="SSF51011">
    <property type="entry name" value="Glycosyl hydrolase domain"/>
    <property type="match status" value="1"/>
</dbReference>
<dbReference type="Pfam" id="PF22848">
    <property type="entry name" value="ASD1_dom"/>
    <property type="match status" value="1"/>
</dbReference>
<organism evidence="10 11">
    <name type="scientific">Roseateles puraquae</name>
    <dbReference type="NCBI Taxonomy" id="431059"/>
    <lineage>
        <taxon>Bacteria</taxon>
        <taxon>Pseudomonadati</taxon>
        <taxon>Pseudomonadota</taxon>
        <taxon>Betaproteobacteria</taxon>
        <taxon>Burkholderiales</taxon>
        <taxon>Sphaerotilaceae</taxon>
        <taxon>Roseateles</taxon>
    </lineage>
</organism>
<dbReference type="GO" id="GO:0000272">
    <property type="term" value="P:polysaccharide catabolic process"/>
    <property type="evidence" value="ECO:0007669"/>
    <property type="project" value="TreeGrafter"/>
</dbReference>
<dbReference type="PANTHER" id="PTHR43576:SF2">
    <property type="entry name" value="INTRACELLULAR EXO-ALPHA-L-ARABINOFURANOSIDASE 2"/>
    <property type="match status" value="1"/>
</dbReference>
<keyword evidence="5" id="KW-0378">Hydrolase</keyword>
<comment type="caution">
    <text evidence="10">The sequence shown here is derived from an EMBL/GenBank/DDBJ whole genome shotgun (WGS) entry which is preliminary data.</text>
</comment>
<evidence type="ECO:0000313" key="10">
    <source>
        <dbReference type="EMBL" id="OWR03091.1"/>
    </source>
</evidence>
<evidence type="ECO:0000256" key="7">
    <source>
        <dbReference type="ARBA" id="ARBA00023295"/>
    </source>
</evidence>
<dbReference type="Gene3D" id="2.60.40.1180">
    <property type="entry name" value="Golgi alpha-mannosidase II"/>
    <property type="match status" value="1"/>
</dbReference>
<feature type="signal peptide" evidence="8">
    <location>
        <begin position="1"/>
        <end position="20"/>
    </location>
</feature>
<dbReference type="GO" id="GO:0046556">
    <property type="term" value="F:alpha-L-arabinofuranosidase activity"/>
    <property type="evidence" value="ECO:0007669"/>
    <property type="project" value="UniProtKB-EC"/>
</dbReference>
<evidence type="ECO:0000256" key="4">
    <source>
        <dbReference type="ARBA" id="ARBA00012670"/>
    </source>
</evidence>
<evidence type="ECO:0000313" key="11">
    <source>
        <dbReference type="Proteomes" id="UP000197446"/>
    </source>
</evidence>
<keyword evidence="6" id="KW-0119">Carbohydrate metabolism</keyword>
<dbReference type="InterPro" id="IPR010720">
    <property type="entry name" value="Alpha-L-AF_C"/>
</dbReference>
<dbReference type="AlphaFoldDB" id="A0A254N4T5"/>
<dbReference type="RefSeq" id="WP_088484245.1">
    <property type="nucleotide sequence ID" value="NZ_NISI01000006.1"/>
</dbReference>
<dbReference type="OrthoDB" id="9758333at2"/>
<keyword evidence="7" id="KW-0326">Glycosidase</keyword>
<dbReference type="GO" id="GO:0046373">
    <property type="term" value="P:L-arabinose metabolic process"/>
    <property type="evidence" value="ECO:0007669"/>
    <property type="project" value="InterPro"/>
</dbReference>
<dbReference type="EMBL" id="NISI01000006">
    <property type="protein sequence ID" value="OWR03091.1"/>
    <property type="molecule type" value="Genomic_DNA"/>
</dbReference>
<evidence type="ECO:0000256" key="3">
    <source>
        <dbReference type="ARBA" id="ARBA00011165"/>
    </source>
</evidence>
<comment type="subunit">
    <text evidence="3">Homohexamer; trimer of dimers.</text>
</comment>
<reference evidence="10 11" key="1">
    <citation type="journal article" date="2007" name="Int. J. Syst. Evol. Microbiol.">
        <title>Description of Pelomonas aquatica sp. nov. and Pelomonas puraquae sp. nov., isolated from industrial and haemodialysis water.</title>
        <authorList>
            <person name="Gomila M."/>
            <person name="Bowien B."/>
            <person name="Falsen E."/>
            <person name="Moore E.R."/>
            <person name="Lalucat J."/>
        </authorList>
    </citation>
    <scope>NUCLEOTIDE SEQUENCE [LARGE SCALE GENOMIC DNA]</scope>
    <source>
        <strain evidence="10 11">CCUG 52769</strain>
    </source>
</reference>
<dbReference type="EC" id="3.2.1.55" evidence="4"/>
<dbReference type="PANTHER" id="PTHR43576">
    <property type="entry name" value="ALPHA-L-ARABINOFURANOSIDASE C-RELATED"/>
    <property type="match status" value="1"/>
</dbReference>
<dbReference type="Proteomes" id="UP000197446">
    <property type="component" value="Unassembled WGS sequence"/>
</dbReference>
<feature type="domain" description="Alpha-L-arabinofuranosidase C-terminal" evidence="9">
    <location>
        <begin position="317"/>
        <end position="507"/>
    </location>
</feature>
<dbReference type="SUPFAM" id="SSF51445">
    <property type="entry name" value="(Trans)glycosidases"/>
    <property type="match status" value="1"/>
</dbReference>
<name>A0A254N4T5_9BURK</name>
<comment type="catalytic activity">
    <reaction evidence="1">
        <text>Hydrolysis of terminal non-reducing alpha-L-arabinofuranoside residues in alpha-L-arabinosides.</text>
        <dbReference type="EC" id="3.2.1.55"/>
    </reaction>
</comment>
<evidence type="ECO:0000256" key="5">
    <source>
        <dbReference type="ARBA" id="ARBA00022801"/>
    </source>
</evidence>